<evidence type="ECO:0000313" key="9">
    <source>
        <dbReference type="Proteomes" id="UP000763557"/>
    </source>
</evidence>
<feature type="modified residue" description="4-aspartylphosphate" evidence="4">
    <location>
        <position position="51"/>
    </location>
</feature>
<proteinExistence type="predicted"/>
<dbReference type="PROSITE" id="PS50110">
    <property type="entry name" value="RESPONSE_REGULATORY"/>
    <property type="match status" value="1"/>
</dbReference>
<dbReference type="Pfam" id="PF00072">
    <property type="entry name" value="Response_reg"/>
    <property type="match status" value="1"/>
</dbReference>
<dbReference type="Proteomes" id="UP000763557">
    <property type="component" value="Unassembled WGS sequence"/>
</dbReference>
<dbReference type="PROSITE" id="PS51755">
    <property type="entry name" value="OMPR_PHOB"/>
    <property type="match status" value="1"/>
</dbReference>
<dbReference type="InterPro" id="IPR039420">
    <property type="entry name" value="WalR-like"/>
</dbReference>
<keyword evidence="9" id="KW-1185">Reference proteome</keyword>
<feature type="domain" description="OmpR/PhoB-type" evidence="7">
    <location>
        <begin position="128"/>
        <end position="228"/>
    </location>
</feature>
<dbReference type="InterPro" id="IPR001789">
    <property type="entry name" value="Sig_transdc_resp-reg_receiver"/>
</dbReference>
<comment type="caution">
    <text evidence="8">The sequence shown here is derived from an EMBL/GenBank/DDBJ whole genome shotgun (WGS) entry which is preliminary data.</text>
</comment>
<keyword evidence="3 5" id="KW-0238">DNA-binding</keyword>
<dbReference type="SMART" id="SM00862">
    <property type="entry name" value="Trans_reg_C"/>
    <property type="match status" value="1"/>
</dbReference>
<dbReference type="Pfam" id="PF00486">
    <property type="entry name" value="Trans_reg_C"/>
    <property type="match status" value="1"/>
</dbReference>
<dbReference type="EMBL" id="JAAATY010000013">
    <property type="protein sequence ID" value="NRN67228.1"/>
    <property type="molecule type" value="Genomic_DNA"/>
</dbReference>
<evidence type="ECO:0000259" key="6">
    <source>
        <dbReference type="PROSITE" id="PS50110"/>
    </source>
</evidence>
<dbReference type="InterPro" id="IPR001867">
    <property type="entry name" value="OmpR/PhoB-type_DNA-bd"/>
</dbReference>
<evidence type="ECO:0000313" key="8">
    <source>
        <dbReference type="EMBL" id="NRN67228.1"/>
    </source>
</evidence>
<dbReference type="SMART" id="SM00448">
    <property type="entry name" value="REC"/>
    <property type="match status" value="1"/>
</dbReference>
<name>A0ABX2F8R8_9PSEU</name>
<evidence type="ECO:0000256" key="4">
    <source>
        <dbReference type="PROSITE-ProRule" id="PRU00169"/>
    </source>
</evidence>
<protein>
    <submittedName>
        <fullName evidence="8">Phosphate regulon transcriptional regulatory protein PhoB</fullName>
    </submittedName>
</protein>
<evidence type="ECO:0000256" key="2">
    <source>
        <dbReference type="ARBA" id="ARBA00023012"/>
    </source>
</evidence>
<organism evidence="8 9">
    <name type="scientific">Kibdelosporangium persicum</name>
    <dbReference type="NCBI Taxonomy" id="2698649"/>
    <lineage>
        <taxon>Bacteria</taxon>
        <taxon>Bacillati</taxon>
        <taxon>Actinomycetota</taxon>
        <taxon>Actinomycetes</taxon>
        <taxon>Pseudonocardiales</taxon>
        <taxon>Pseudonocardiaceae</taxon>
        <taxon>Kibdelosporangium</taxon>
    </lineage>
</organism>
<evidence type="ECO:0000256" key="5">
    <source>
        <dbReference type="PROSITE-ProRule" id="PRU01091"/>
    </source>
</evidence>
<gene>
    <name evidence="8" type="ORF">GC106_44610</name>
</gene>
<reference evidence="8 9" key="1">
    <citation type="submission" date="2020-01" db="EMBL/GenBank/DDBJ databases">
        <title>Kibdelosporangium persica a novel Actinomycetes from a hot desert in Iran.</title>
        <authorList>
            <person name="Safaei N."/>
            <person name="Zaburannyi N."/>
            <person name="Mueller R."/>
            <person name="Wink J."/>
        </authorList>
    </citation>
    <scope>NUCLEOTIDE SEQUENCE [LARGE SCALE GENOMIC DNA]</scope>
    <source>
        <strain evidence="8 9">4NS15</strain>
    </source>
</reference>
<evidence type="ECO:0000256" key="3">
    <source>
        <dbReference type="ARBA" id="ARBA00023125"/>
    </source>
</evidence>
<accession>A0ABX2F8R8</accession>
<keyword evidence="1 4" id="KW-0597">Phosphoprotein</keyword>
<dbReference type="CDD" id="cd00383">
    <property type="entry name" value="trans_reg_C"/>
    <property type="match status" value="1"/>
</dbReference>
<sequence length="229" mass="25549">MQSLRILLVEDQQKASSLPQNLTRHGYDIATVGTGGEALTADSDADLILLDLELPDMDGVELCRRIRQRSDTPMIAFTGGDAKLERVLALQAGSDDCMDKPCEFRELLARIEALMRRLRPRQRTRAVELSLSIGALEIDATAREARLDGRHVELTRKEFELLHYLARNAGTVVTRQRLMAEVWGDQTPHAASVRASRTIDTHVGSLRSKLGGSDWIRTVRGVGFRFACR</sequence>
<evidence type="ECO:0000259" key="7">
    <source>
        <dbReference type="PROSITE" id="PS51755"/>
    </source>
</evidence>
<dbReference type="PANTHER" id="PTHR48111">
    <property type="entry name" value="REGULATOR OF RPOS"/>
    <property type="match status" value="1"/>
</dbReference>
<evidence type="ECO:0000256" key="1">
    <source>
        <dbReference type="ARBA" id="ARBA00022553"/>
    </source>
</evidence>
<keyword evidence="2" id="KW-0902">Two-component regulatory system</keyword>
<feature type="DNA-binding region" description="OmpR/PhoB-type" evidence="5">
    <location>
        <begin position="128"/>
        <end position="228"/>
    </location>
</feature>
<feature type="domain" description="Response regulatory" evidence="6">
    <location>
        <begin position="5"/>
        <end position="115"/>
    </location>
</feature>
<dbReference type="RefSeq" id="WP_217280857.1">
    <property type="nucleotide sequence ID" value="NZ_CBCSGW010000010.1"/>
</dbReference>
<dbReference type="PANTHER" id="PTHR48111:SF40">
    <property type="entry name" value="PHOSPHATE REGULON TRANSCRIPTIONAL REGULATORY PROTEIN PHOB"/>
    <property type="match status" value="1"/>
</dbReference>